<keyword evidence="2" id="KW-1185">Reference proteome</keyword>
<proteinExistence type="predicted"/>
<organism evidence="1 2">
    <name type="scientific">Blastomyces parvus</name>
    <dbReference type="NCBI Taxonomy" id="2060905"/>
    <lineage>
        <taxon>Eukaryota</taxon>
        <taxon>Fungi</taxon>
        <taxon>Dikarya</taxon>
        <taxon>Ascomycota</taxon>
        <taxon>Pezizomycotina</taxon>
        <taxon>Eurotiomycetes</taxon>
        <taxon>Eurotiomycetidae</taxon>
        <taxon>Onygenales</taxon>
        <taxon>Ajellomycetaceae</taxon>
        <taxon>Blastomyces</taxon>
    </lineage>
</organism>
<dbReference type="Proteomes" id="UP000224080">
    <property type="component" value="Unassembled WGS sequence"/>
</dbReference>
<protein>
    <submittedName>
        <fullName evidence="1">Uncharacterized protein</fullName>
    </submittedName>
</protein>
<evidence type="ECO:0000313" key="1">
    <source>
        <dbReference type="EMBL" id="PGH10020.1"/>
    </source>
</evidence>
<evidence type="ECO:0000313" key="2">
    <source>
        <dbReference type="Proteomes" id="UP000224080"/>
    </source>
</evidence>
<accession>A0A2B7XM60</accession>
<name>A0A2B7XM60_9EURO</name>
<reference evidence="1 2" key="1">
    <citation type="submission" date="2017-10" db="EMBL/GenBank/DDBJ databases">
        <title>Comparative genomics in systemic dimorphic fungi from Ajellomycetaceae.</title>
        <authorList>
            <person name="Munoz J.F."/>
            <person name="Mcewen J.G."/>
            <person name="Clay O.K."/>
            <person name="Cuomo C.A."/>
        </authorList>
    </citation>
    <scope>NUCLEOTIDE SEQUENCE [LARGE SCALE GENOMIC DNA]</scope>
    <source>
        <strain evidence="1 2">UAMH130</strain>
    </source>
</reference>
<sequence length="236" mass="26198">MNSFHGEAGIVIVYPYQEFMTIRVKRVPTLPISVIAPEILLIIPGYRLHTMTHRIGGRYWYGTTQLTILVLMHDDVDWGKQKLIPDPTAKLLEKPFDPAANPPFVLFISPPMLPPLSDSRYFCVLHPPSRLTQPPPEDQRLLAAIVDTSNPFDQDANPSSPSSKTSPAYLKSPVLHWELQPFVQSRRQLLSDVSIPGTLFSPCNSLAHAASVSDNSVLFVGIESLCTKACLETGQK</sequence>
<dbReference type="EMBL" id="PDNC01000002">
    <property type="protein sequence ID" value="PGH10020.1"/>
    <property type="molecule type" value="Genomic_DNA"/>
</dbReference>
<gene>
    <name evidence="1" type="ORF">GX51_00287</name>
</gene>
<comment type="caution">
    <text evidence="1">The sequence shown here is derived from an EMBL/GenBank/DDBJ whole genome shotgun (WGS) entry which is preliminary data.</text>
</comment>
<dbReference type="AlphaFoldDB" id="A0A2B7XM60"/>